<dbReference type="EMBL" id="JAUEOZ010000003">
    <property type="protein sequence ID" value="MDN2483838.1"/>
    <property type="molecule type" value="Genomic_DNA"/>
</dbReference>
<organism evidence="1 2">
    <name type="scientific">Vibrio agarivorans</name>
    <dbReference type="NCBI Taxonomy" id="153622"/>
    <lineage>
        <taxon>Bacteria</taxon>
        <taxon>Pseudomonadati</taxon>
        <taxon>Pseudomonadota</taxon>
        <taxon>Gammaproteobacteria</taxon>
        <taxon>Vibrionales</taxon>
        <taxon>Vibrionaceae</taxon>
        <taxon>Vibrio</taxon>
    </lineage>
</organism>
<sequence length="133" mass="14851">MGKLTTIKKQECSIIRQKLEEAHKAIEVELGVKIQVGNMSYSPDGDNVTTKIEVSLEGAESKEMKSLRQHANLLGLEEKHLTQEFQMNGKTFTLRGFNPRAPKQCMLIREVGTTNDYTTTEDAVKRSLGIKAA</sequence>
<reference evidence="1" key="1">
    <citation type="submission" date="2024-05" db="EMBL/GenBank/DDBJ databases">
        <title>Genome Sequences of Four Agar- Degrading Marine Bacteria.</title>
        <authorList>
            <person name="Phillips E.K."/>
            <person name="Shaffer J.C."/>
            <person name="Henson M.W."/>
            <person name="Temperton B."/>
            <person name="Thrash C.J."/>
            <person name="Martin M.O."/>
        </authorList>
    </citation>
    <scope>NUCLEOTIDE SEQUENCE</scope>
    <source>
        <strain evidence="1">EKP203</strain>
    </source>
</reference>
<dbReference type="RefSeq" id="WP_289963993.1">
    <property type="nucleotide sequence ID" value="NZ_JAUEOZ010000003.1"/>
</dbReference>
<comment type="caution">
    <text evidence="1">The sequence shown here is derived from an EMBL/GenBank/DDBJ whole genome shotgun (WGS) entry which is preliminary data.</text>
</comment>
<keyword evidence="2" id="KW-1185">Reference proteome</keyword>
<evidence type="ECO:0000313" key="2">
    <source>
        <dbReference type="Proteomes" id="UP001169719"/>
    </source>
</evidence>
<accession>A0ABT7Y703</accession>
<gene>
    <name evidence="1" type="ORF">QWJ08_21020</name>
</gene>
<dbReference type="Proteomes" id="UP001169719">
    <property type="component" value="Unassembled WGS sequence"/>
</dbReference>
<evidence type="ECO:0000313" key="1">
    <source>
        <dbReference type="EMBL" id="MDN2483838.1"/>
    </source>
</evidence>
<name>A0ABT7Y703_9VIBR</name>
<protein>
    <submittedName>
        <fullName evidence="1">Uncharacterized protein</fullName>
    </submittedName>
</protein>
<proteinExistence type="predicted"/>